<name>A0A6G1JK38_9PLEO</name>
<dbReference type="Pfam" id="PF11707">
    <property type="entry name" value="Npa1"/>
    <property type="match status" value="1"/>
</dbReference>
<dbReference type="OrthoDB" id="72892at2759"/>
<dbReference type="InterPro" id="IPR016024">
    <property type="entry name" value="ARM-type_fold"/>
</dbReference>
<dbReference type="PANTHER" id="PTHR13500:SF0">
    <property type="entry name" value="NUCLEOLAR PRE-RIBOSOMAL-ASSOCIATED PROTEIN 1"/>
    <property type="match status" value="1"/>
</dbReference>
<proteinExistence type="predicted"/>
<dbReference type="InterPro" id="IPR039844">
    <property type="entry name" value="URB1"/>
</dbReference>
<dbReference type="Proteomes" id="UP000799291">
    <property type="component" value="Unassembled WGS sequence"/>
</dbReference>
<sequence length="1171" mass="132308">MGKRTVFEANGKVAHSARQAKRQRTDASHEQESPAGAFAEDEVTSARQLEKALVFDQGSASSLRSGLSLLKRFLDSILYSAEEHSLPRKRAILREYLDTQKEKDKDGRDTVLLPQFIQAWDYAAETNFEALLAQITANLALLFKVFATSDDFKPYGALLCKTVMQPSVARRLVRSLSAPTNKEQVILPALRLLIEITRFDGGEYARSVYTRRDFTLEPKILARNIGTWKDSQGQTALELQRKPSIRTTSVRYFLAHLRYQKERAKAELLSNKDVVRAVLDHLTTDPPFLIAEIFDVFRNHVFLDKTIPRQVKSRILNGRALSHIAALYRYEPLEGSLAEGEKAPDQVAHEFLCFVCTSWDYGVMRETQGFYPHANDDDNDAPMEDFADDDLGIDFSTGPQKPGPVRNFILADFLQTLRPYANTRHQELVIELFKACPELIHDYFHRKQDFNYDPNLTSTWIGFSAFLYQTIELPVPQYFGAKKGYREHPPPVPTTLQSIMPQPLTQQVLVKCLNSSSDLIQLFAVRVLVVAFHKLRSVLKELERARASRPLKSWTSMSNRLVNEFSQRCPPMKAAIIAFRQPAFQKGLKREAITRLLSLYYEVTPQLALEEKFDVSLPLCNALVQTEKSSHSAEDKAFCVMELEHWIKMARRSPAMRWWQKNKSLPYSSFATLLKLVATSAESELYSGIKSLLVAIVCDHDMLQMTTSPDALDALIASLGGSCSSSAPVMEFLDDCCARFVKQPIKYFDDLDALCAKISRLCPKNETFSPLLMTLVEQWPFKGGKAEKGNPAEPLAQWLSKLLYLLKLIGEDEAVLELVRDSLVASADVAYQEILKDSFLWKMSKEKAKEALKLATGADFSGSERSITSPVPPEEPEESANAPVAVDLELPPEEDEKHAGLNRWRKKALEESIEDGDIGDLVICLCSQHAEIRIQAVTSIRQLMSRLDRETGDLQQLYLLLGEVLESTESYTESKPFPYVGGVFAAHCVKVIADPTHFMFGKINTFLTNRPSWNVRNLPRKFSRNIINSEPDEDDSYHKEVDWFLDYLIDCLRTSEDMEIFRTNNIFERLLSYYASKSCAISAKGKVVRLLLRAAAVGGSTTLITRCGLVSWIRMMLVNRDHRHGTLRVLAARADGLCDREKVDDWSSGSMKEMVAAIEEVAVEVAIRARS</sequence>
<feature type="domain" description="URB1 central HEAT repeat" evidence="4">
    <location>
        <begin position="653"/>
        <end position="838"/>
    </location>
</feature>
<feature type="domain" description="URB1 C-terminal" evidence="3">
    <location>
        <begin position="919"/>
        <end position="1112"/>
    </location>
</feature>
<feature type="domain" description="URB1 N-terminal" evidence="2">
    <location>
        <begin position="114"/>
        <end position="462"/>
    </location>
</feature>
<feature type="compositionally biased region" description="Basic and acidic residues" evidence="1">
    <location>
        <begin position="23"/>
        <end position="32"/>
    </location>
</feature>
<dbReference type="GO" id="GO:0005730">
    <property type="term" value="C:nucleolus"/>
    <property type="evidence" value="ECO:0007669"/>
    <property type="project" value="TreeGrafter"/>
</dbReference>
<evidence type="ECO:0000259" key="3">
    <source>
        <dbReference type="Pfam" id="PF16201"/>
    </source>
</evidence>
<organism evidence="5 6">
    <name type="scientific">Lentithecium fluviatile CBS 122367</name>
    <dbReference type="NCBI Taxonomy" id="1168545"/>
    <lineage>
        <taxon>Eukaryota</taxon>
        <taxon>Fungi</taxon>
        <taxon>Dikarya</taxon>
        <taxon>Ascomycota</taxon>
        <taxon>Pezizomycotina</taxon>
        <taxon>Dothideomycetes</taxon>
        <taxon>Pleosporomycetidae</taxon>
        <taxon>Pleosporales</taxon>
        <taxon>Massarineae</taxon>
        <taxon>Lentitheciaceae</taxon>
        <taxon>Lentithecium</taxon>
    </lineage>
</organism>
<dbReference type="InterPro" id="IPR059018">
    <property type="entry name" value="HEAT_URB1"/>
</dbReference>
<dbReference type="AlphaFoldDB" id="A0A6G1JK38"/>
<keyword evidence="6" id="KW-1185">Reference proteome</keyword>
<feature type="region of interest" description="Disordered" evidence="1">
    <location>
        <begin position="861"/>
        <end position="881"/>
    </location>
</feature>
<protein>
    <recommendedName>
        <fullName evidence="7">Ribosome biogenesis protein Urb1</fullName>
    </recommendedName>
</protein>
<dbReference type="SUPFAM" id="SSF48371">
    <property type="entry name" value="ARM repeat"/>
    <property type="match status" value="1"/>
</dbReference>
<dbReference type="Pfam" id="PF16201">
    <property type="entry name" value="NopRA1"/>
    <property type="match status" value="1"/>
</dbReference>
<dbReference type="PANTHER" id="PTHR13500">
    <property type="entry name" value="NUCLEOLAR PRERIBOSOMAL-ASSOCIATED PROTEIN 1"/>
    <property type="match status" value="1"/>
</dbReference>
<dbReference type="Pfam" id="PF26140">
    <property type="entry name" value="HEAT_URB1"/>
    <property type="match status" value="1"/>
</dbReference>
<evidence type="ECO:0000259" key="4">
    <source>
        <dbReference type="Pfam" id="PF26140"/>
    </source>
</evidence>
<evidence type="ECO:0000313" key="6">
    <source>
        <dbReference type="Proteomes" id="UP000799291"/>
    </source>
</evidence>
<evidence type="ECO:0000313" key="5">
    <source>
        <dbReference type="EMBL" id="KAF2690505.1"/>
    </source>
</evidence>
<dbReference type="GO" id="GO:0000463">
    <property type="term" value="P:maturation of LSU-rRNA from tricistronic rRNA transcript (SSU-rRNA, 5.8S rRNA, LSU-rRNA)"/>
    <property type="evidence" value="ECO:0007669"/>
    <property type="project" value="TreeGrafter"/>
</dbReference>
<accession>A0A6G1JK38</accession>
<evidence type="ECO:0000259" key="2">
    <source>
        <dbReference type="Pfam" id="PF11707"/>
    </source>
</evidence>
<feature type="region of interest" description="Disordered" evidence="1">
    <location>
        <begin position="1"/>
        <end position="42"/>
    </location>
</feature>
<evidence type="ECO:0008006" key="7">
    <source>
        <dbReference type="Google" id="ProtNLM"/>
    </source>
</evidence>
<dbReference type="InterPro" id="IPR032436">
    <property type="entry name" value="URB1_C"/>
</dbReference>
<evidence type="ECO:0000256" key="1">
    <source>
        <dbReference type="SAM" id="MobiDB-lite"/>
    </source>
</evidence>
<dbReference type="GO" id="GO:0000466">
    <property type="term" value="P:maturation of 5.8S rRNA from tricistronic rRNA transcript (SSU-rRNA, 5.8S rRNA, LSU-rRNA)"/>
    <property type="evidence" value="ECO:0007669"/>
    <property type="project" value="TreeGrafter"/>
</dbReference>
<dbReference type="InterPro" id="IPR021714">
    <property type="entry name" value="URB1_N"/>
</dbReference>
<dbReference type="EMBL" id="MU005571">
    <property type="protein sequence ID" value="KAF2690505.1"/>
    <property type="molecule type" value="Genomic_DNA"/>
</dbReference>
<reference evidence="5" key="1">
    <citation type="journal article" date="2020" name="Stud. Mycol.">
        <title>101 Dothideomycetes genomes: a test case for predicting lifestyles and emergence of pathogens.</title>
        <authorList>
            <person name="Haridas S."/>
            <person name="Albert R."/>
            <person name="Binder M."/>
            <person name="Bloem J."/>
            <person name="Labutti K."/>
            <person name="Salamov A."/>
            <person name="Andreopoulos B."/>
            <person name="Baker S."/>
            <person name="Barry K."/>
            <person name="Bills G."/>
            <person name="Bluhm B."/>
            <person name="Cannon C."/>
            <person name="Castanera R."/>
            <person name="Culley D."/>
            <person name="Daum C."/>
            <person name="Ezra D."/>
            <person name="Gonzalez J."/>
            <person name="Henrissat B."/>
            <person name="Kuo A."/>
            <person name="Liang C."/>
            <person name="Lipzen A."/>
            <person name="Lutzoni F."/>
            <person name="Magnuson J."/>
            <person name="Mondo S."/>
            <person name="Nolan M."/>
            <person name="Ohm R."/>
            <person name="Pangilinan J."/>
            <person name="Park H.-J."/>
            <person name="Ramirez L."/>
            <person name="Alfaro M."/>
            <person name="Sun H."/>
            <person name="Tritt A."/>
            <person name="Yoshinaga Y."/>
            <person name="Zwiers L.-H."/>
            <person name="Turgeon B."/>
            <person name="Goodwin S."/>
            <person name="Spatafora J."/>
            <person name="Crous P."/>
            <person name="Grigoriev I."/>
        </authorList>
    </citation>
    <scope>NUCLEOTIDE SEQUENCE</scope>
    <source>
        <strain evidence="5">CBS 122367</strain>
    </source>
</reference>
<gene>
    <name evidence="5" type="ORF">K458DRAFT_357328</name>
</gene>